<dbReference type="Proteomes" id="UP000250088">
    <property type="component" value="Chromosome"/>
</dbReference>
<dbReference type="PROSITE" id="PS51257">
    <property type="entry name" value="PROKAR_LIPOPROTEIN"/>
    <property type="match status" value="1"/>
</dbReference>
<dbReference type="PROSITE" id="PS51318">
    <property type="entry name" value="TAT"/>
    <property type="match status" value="1"/>
</dbReference>
<dbReference type="RefSeq" id="WP_086889918.1">
    <property type="nucleotide sequence ID" value="NZ_CP019893.1"/>
</dbReference>
<dbReference type="InterPro" id="IPR006311">
    <property type="entry name" value="TAT_signal"/>
</dbReference>
<dbReference type="OrthoDB" id="206283at2157"/>
<sequence length="300" mass="32441">MDTPTRRTLLTGSAGTLALLAAGCLDDGATSGNDAGPNGEDDSSNEDGAGDGEEPRDDRLTEEPRVDEPPHEIDSPEPPEDDPDEWNDHYLGEHIETEPTLEFEAIHGVSLEEPTLAGGFEVEPSSEDAAGNDSASDGDEQGADDSVTDPAEEPPTNAPSESEPEPAPVDGEFAVHLLEDDDDLTDVSFDRADEDGRTVLEAVDFDEQVVVVVESGWGSSSVRHQWVRVEEPDDDGAIDLHGYYTDPQVQTHDYTTRHSAVVVDRPDEDVAFARIRLTVSEDHRVNVNSTEGLVSLEREE</sequence>
<reference evidence="3" key="1">
    <citation type="submission" date="2017-02" db="EMBL/GenBank/DDBJ databases">
        <title>Natronthermophilus aegyptiacus gen. nov.,sp. nov., an aerobic, extremely halophilic alkalithermophilic archaeon isolated from the athalassohaline Wadi An Natrun, Egypt.</title>
        <authorList>
            <person name="Zhao B."/>
        </authorList>
    </citation>
    <scope>NUCLEOTIDE SEQUENCE [LARGE SCALE GENOMIC DNA]</scope>
    <source>
        <strain evidence="3">JW/NM-HA 15</strain>
    </source>
</reference>
<dbReference type="EMBL" id="CP019893">
    <property type="protein sequence ID" value="ARS91549.1"/>
    <property type="molecule type" value="Genomic_DNA"/>
</dbReference>
<proteinExistence type="predicted"/>
<dbReference type="AlphaFoldDB" id="A0A2Z2HW56"/>
<dbReference type="KEGG" id="naj:B1756_18690"/>
<evidence type="ECO:0000313" key="3">
    <source>
        <dbReference type="Proteomes" id="UP000250088"/>
    </source>
</evidence>
<accession>A0A2Z2HW56</accession>
<gene>
    <name evidence="2" type="ORF">B1756_18690</name>
</gene>
<name>A0A2Z2HW56_9EURY</name>
<dbReference type="GeneID" id="32896145"/>
<keyword evidence="3" id="KW-1185">Reference proteome</keyword>
<feature type="compositionally biased region" description="Basic and acidic residues" evidence="1">
    <location>
        <begin position="86"/>
        <end position="97"/>
    </location>
</feature>
<evidence type="ECO:0000313" key="2">
    <source>
        <dbReference type="EMBL" id="ARS91549.1"/>
    </source>
</evidence>
<protein>
    <submittedName>
        <fullName evidence="2">Uncharacterized protein</fullName>
    </submittedName>
</protein>
<feature type="region of interest" description="Disordered" evidence="1">
    <location>
        <begin position="25"/>
        <end position="174"/>
    </location>
</feature>
<feature type="compositionally biased region" description="Basic and acidic residues" evidence="1">
    <location>
        <begin position="56"/>
        <end position="74"/>
    </location>
</feature>
<feature type="compositionally biased region" description="Acidic residues" evidence="1">
    <location>
        <begin position="136"/>
        <end position="152"/>
    </location>
</feature>
<organism evidence="2 3">
    <name type="scientific">Natrarchaeobaculum aegyptiacum</name>
    <dbReference type="NCBI Taxonomy" id="745377"/>
    <lineage>
        <taxon>Archaea</taxon>
        <taxon>Methanobacteriati</taxon>
        <taxon>Methanobacteriota</taxon>
        <taxon>Stenosarchaea group</taxon>
        <taxon>Halobacteria</taxon>
        <taxon>Halobacteriales</taxon>
        <taxon>Natrialbaceae</taxon>
        <taxon>Natrarchaeobaculum</taxon>
    </lineage>
</organism>
<evidence type="ECO:0000256" key="1">
    <source>
        <dbReference type="SAM" id="MobiDB-lite"/>
    </source>
</evidence>
<feature type="compositionally biased region" description="Acidic residues" evidence="1">
    <location>
        <begin position="75"/>
        <end position="85"/>
    </location>
</feature>
<feature type="compositionally biased region" description="Acidic residues" evidence="1">
    <location>
        <begin position="39"/>
        <end position="55"/>
    </location>
</feature>